<dbReference type="EMBL" id="CP158374">
    <property type="protein sequence ID" value="XBX83010.1"/>
    <property type="molecule type" value="Genomic_DNA"/>
</dbReference>
<dbReference type="Pfam" id="PF23636">
    <property type="entry name" value="DUF7144"/>
    <property type="match status" value="1"/>
</dbReference>
<feature type="transmembrane region" description="Helical" evidence="1">
    <location>
        <begin position="51"/>
        <end position="74"/>
    </location>
</feature>
<accession>A0AAU7WA04</accession>
<sequence length="135" mass="14235">MADRSLRPAGVTVVAVIAWISGALDMISGIIMLFMLPVASVVEQYGGSGQLLAAAIGSIIVGLITVIVAGGLLNGNQAARMIVTVLQVFSIIGSLFFAIAYRETPTAWTEWLGILVAVVVLILLWSRKASAFFRS</sequence>
<gene>
    <name evidence="3" type="ORF">ABIQ69_03530</name>
</gene>
<keyword evidence="1" id="KW-0812">Transmembrane</keyword>
<feature type="transmembrane region" description="Helical" evidence="1">
    <location>
        <begin position="107"/>
        <end position="125"/>
    </location>
</feature>
<feature type="transmembrane region" description="Helical" evidence="1">
    <location>
        <begin position="81"/>
        <end position="101"/>
    </location>
</feature>
<feature type="transmembrane region" description="Helical" evidence="1">
    <location>
        <begin position="12"/>
        <end position="39"/>
    </location>
</feature>
<keyword evidence="1" id="KW-1133">Transmembrane helix</keyword>
<organism evidence="3">
    <name type="scientific">Agromyces sp. G08B096</name>
    <dbReference type="NCBI Taxonomy" id="3156399"/>
    <lineage>
        <taxon>Bacteria</taxon>
        <taxon>Bacillati</taxon>
        <taxon>Actinomycetota</taxon>
        <taxon>Actinomycetes</taxon>
        <taxon>Micrococcales</taxon>
        <taxon>Microbacteriaceae</taxon>
        <taxon>Agromyces</taxon>
    </lineage>
</organism>
<name>A0AAU7WA04_9MICO</name>
<dbReference type="RefSeq" id="WP_350349026.1">
    <property type="nucleotide sequence ID" value="NZ_CP158374.1"/>
</dbReference>
<reference evidence="3" key="1">
    <citation type="submission" date="2024-05" db="EMBL/GenBank/DDBJ databases">
        <authorList>
            <person name="Yu L."/>
        </authorList>
    </citation>
    <scope>NUCLEOTIDE SEQUENCE</scope>
    <source>
        <strain evidence="3">G08B096</strain>
    </source>
</reference>
<dbReference type="AlphaFoldDB" id="A0AAU7WA04"/>
<feature type="domain" description="DUF7144" evidence="2">
    <location>
        <begin position="11"/>
        <end position="127"/>
    </location>
</feature>
<evidence type="ECO:0000256" key="1">
    <source>
        <dbReference type="SAM" id="Phobius"/>
    </source>
</evidence>
<protein>
    <recommendedName>
        <fullName evidence="2">DUF7144 domain-containing protein</fullName>
    </recommendedName>
</protein>
<proteinExistence type="predicted"/>
<evidence type="ECO:0000313" key="3">
    <source>
        <dbReference type="EMBL" id="XBX83010.1"/>
    </source>
</evidence>
<keyword evidence="1" id="KW-0472">Membrane</keyword>
<evidence type="ECO:0000259" key="2">
    <source>
        <dbReference type="Pfam" id="PF23636"/>
    </source>
</evidence>
<dbReference type="InterPro" id="IPR055568">
    <property type="entry name" value="DUF7144"/>
</dbReference>